<protein>
    <submittedName>
        <fullName evidence="1">Carboxypeptidase-like regulatory domain-containing protein</fullName>
    </submittedName>
</protein>
<reference evidence="2" key="1">
    <citation type="submission" date="2023-07" db="EMBL/GenBank/DDBJ databases">
        <title>Isolating and identifying novel microbial strains from the Mariana Trench.</title>
        <authorList>
            <person name="Fu H."/>
        </authorList>
    </citation>
    <scope>NUCLEOTIDE SEQUENCE [LARGE SCALE GENOMIC DNA]</scope>
    <source>
        <strain evidence="2">T-y2</strain>
    </source>
</reference>
<evidence type="ECO:0000313" key="1">
    <source>
        <dbReference type="EMBL" id="MDT0295876.1"/>
    </source>
</evidence>
<dbReference type="Proteomes" id="UP001182991">
    <property type="component" value="Unassembled WGS sequence"/>
</dbReference>
<organism evidence="1 2">
    <name type="scientific">Mesonia ostreae</name>
    <dbReference type="NCBI Taxonomy" id="861110"/>
    <lineage>
        <taxon>Bacteria</taxon>
        <taxon>Pseudomonadati</taxon>
        <taxon>Bacteroidota</taxon>
        <taxon>Flavobacteriia</taxon>
        <taxon>Flavobacteriales</taxon>
        <taxon>Flavobacteriaceae</taxon>
        <taxon>Mesonia</taxon>
    </lineage>
</organism>
<dbReference type="SUPFAM" id="SSF49464">
    <property type="entry name" value="Carboxypeptidase regulatory domain-like"/>
    <property type="match status" value="1"/>
</dbReference>
<dbReference type="EMBL" id="JAVRBG010000024">
    <property type="protein sequence ID" value="MDT0295876.1"/>
    <property type="molecule type" value="Genomic_DNA"/>
</dbReference>
<proteinExistence type="predicted"/>
<comment type="caution">
    <text evidence="1">The sequence shown here is derived from an EMBL/GenBank/DDBJ whole genome shotgun (WGS) entry which is preliminary data.</text>
</comment>
<dbReference type="Pfam" id="PF13715">
    <property type="entry name" value="CarbopepD_reg_2"/>
    <property type="match status" value="1"/>
</dbReference>
<accession>A0ABU2KMC4</accession>
<keyword evidence="2" id="KW-1185">Reference proteome</keyword>
<sequence length="297" mass="34582">MKKIIFFLFLIYLPANSQILKGIIIDSQTKEKLPYVNISLFNKNIGTSTNENGYFKFEISKKSSQDSLLISFIGYKDKIIPLKNYTSKISNNIKIELEQKNELLNEVYISDNKKNYSFINHNLGTSRERTFIASVPYGDEIATLIENPREKNGKLVELVLKFKKRSSDQIKVFKTYYRINFYKNNLENGPGELLTYKNIIIKPENKNNKVKLELKNLKIKLPKNGLYIGIEAINPQTNNPTSNLYLTTPNILYTHDDKSLTYGRFRGGEWHEKKRKSVFKKNKFTVPLIDLKVVYEK</sequence>
<dbReference type="Gene3D" id="2.60.40.1120">
    <property type="entry name" value="Carboxypeptidase-like, regulatory domain"/>
    <property type="match status" value="1"/>
</dbReference>
<dbReference type="RefSeq" id="WP_311402802.1">
    <property type="nucleotide sequence ID" value="NZ_JAVRBG010000024.1"/>
</dbReference>
<gene>
    <name evidence="1" type="ORF">RLT85_14680</name>
</gene>
<dbReference type="InterPro" id="IPR008969">
    <property type="entry name" value="CarboxyPept-like_regulatory"/>
</dbReference>
<evidence type="ECO:0000313" key="2">
    <source>
        <dbReference type="Proteomes" id="UP001182991"/>
    </source>
</evidence>
<name>A0ABU2KMC4_9FLAO</name>